<evidence type="ECO:0000313" key="2">
    <source>
        <dbReference type="EMBL" id="MDI6448772.1"/>
    </source>
</evidence>
<dbReference type="RefSeq" id="WP_349244181.1">
    <property type="nucleotide sequence ID" value="NZ_JASCXX010000006.1"/>
</dbReference>
<dbReference type="PANTHER" id="PTHR33221">
    <property type="entry name" value="WINGED HELIX-TURN-HELIX TRANSCRIPTIONAL REGULATOR, RRF2 FAMILY"/>
    <property type="match status" value="1"/>
</dbReference>
<proteinExistence type="predicted"/>
<accession>A0AAW6TTX0</accession>
<dbReference type="InterPro" id="IPR036390">
    <property type="entry name" value="WH_DNA-bd_sf"/>
</dbReference>
<name>A0AAW6TTX0_9BACT</name>
<evidence type="ECO:0000256" key="1">
    <source>
        <dbReference type="ARBA" id="ARBA00023125"/>
    </source>
</evidence>
<dbReference type="GO" id="GO:0003700">
    <property type="term" value="F:DNA-binding transcription factor activity"/>
    <property type="evidence" value="ECO:0007669"/>
    <property type="project" value="TreeGrafter"/>
</dbReference>
<sequence length="150" mass="16464">MKTQLLVSKKCEYGLRAVFELARKANSGSMKIQEIASAQGIPSRFLEAILVELKNGGFVVSKRGNSGGYSLARDARDIHVGQVIRLFEGRLDSTESRGVPTADRAGDVAFSHLWKRTQAAISDVYDQTTVHDLVEEETACRCADAMNFVI</sequence>
<dbReference type="AlphaFoldDB" id="A0AAW6TTX0"/>
<dbReference type="GO" id="GO:0005829">
    <property type="term" value="C:cytosol"/>
    <property type="evidence" value="ECO:0007669"/>
    <property type="project" value="TreeGrafter"/>
</dbReference>
<dbReference type="EMBL" id="JASCXX010000006">
    <property type="protein sequence ID" value="MDI6448772.1"/>
    <property type="molecule type" value="Genomic_DNA"/>
</dbReference>
<dbReference type="PROSITE" id="PS51197">
    <property type="entry name" value="HTH_RRF2_2"/>
    <property type="match status" value="1"/>
</dbReference>
<keyword evidence="1" id="KW-0238">DNA-binding</keyword>
<comment type="caution">
    <text evidence="2">The sequence shown here is derived from an EMBL/GenBank/DDBJ whole genome shotgun (WGS) entry which is preliminary data.</text>
</comment>
<dbReference type="Pfam" id="PF02082">
    <property type="entry name" value="Rrf2"/>
    <property type="match status" value="1"/>
</dbReference>
<dbReference type="SUPFAM" id="SSF46785">
    <property type="entry name" value="Winged helix' DNA-binding domain"/>
    <property type="match status" value="1"/>
</dbReference>
<gene>
    <name evidence="2" type="ORF">QJ522_06920</name>
</gene>
<dbReference type="PANTHER" id="PTHR33221:SF5">
    <property type="entry name" value="HTH-TYPE TRANSCRIPTIONAL REGULATOR ISCR"/>
    <property type="match status" value="1"/>
</dbReference>
<evidence type="ECO:0000313" key="3">
    <source>
        <dbReference type="Proteomes" id="UP001431776"/>
    </source>
</evidence>
<dbReference type="Proteomes" id="UP001431776">
    <property type="component" value="Unassembled WGS sequence"/>
</dbReference>
<dbReference type="Gene3D" id="1.10.10.10">
    <property type="entry name" value="Winged helix-like DNA-binding domain superfamily/Winged helix DNA-binding domain"/>
    <property type="match status" value="1"/>
</dbReference>
<reference evidence="2" key="1">
    <citation type="submission" date="2023-05" db="EMBL/GenBank/DDBJ databases">
        <title>Anaerotaeda fermentans gen. nov., sp. nov., a novel anaerobic planctomycete of the new family within the order Sedimentisphaerales isolated from Taman Peninsula, Russia.</title>
        <authorList>
            <person name="Khomyakova M.A."/>
            <person name="Merkel A.Y."/>
            <person name="Slobodkin A.I."/>
        </authorList>
    </citation>
    <scope>NUCLEOTIDE SEQUENCE</scope>
    <source>
        <strain evidence="2">M17dextr</strain>
    </source>
</reference>
<dbReference type="InterPro" id="IPR036388">
    <property type="entry name" value="WH-like_DNA-bd_sf"/>
</dbReference>
<protein>
    <submittedName>
        <fullName evidence="2">Rrf2 family transcriptional regulator</fullName>
    </submittedName>
</protein>
<organism evidence="2 3">
    <name type="scientific">Anaerobaca lacustris</name>
    <dbReference type="NCBI Taxonomy" id="3044600"/>
    <lineage>
        <taxon>Bacteria</taxon>
        <taxon>Pseudomonadati</taxon>
        <taxon>Planctomycetota</taxon>
        <taxon>Phycisphaerae</taxon>
        <taxon>Sedimentisphaerales</taxon>
        <taxon>Anaerobacaceae</taxon>
        <taxon>Anaerobaca</taxon>
    </lineage>
</organism>
<dbReference type="InterPro" id="IPR000944">
    <property type="entry name" value="Tscrpt_reg_Rrf2"/>
</dbReference>
<dbReference type="GO" id="GO:0003677">
    <property type="term" value="F:DNA binding"/>
    <property type="evidence" value="ECO:0007669"/>
    <property type="project" value="UniProtKB-KW"/>
</dbReference>
<dbReference type="NCBIfam" id="TIGR00738">
    <property type="entry name" value="rrf2_super"/>
    <property type="match status" value="1"/>
</dbReference>
<keyword evidence="3" id="KW-1185">Reference proteome</keyword>